<organism evidence="2 3">
    <name type="scientific">candidate division WWE3 bacterium</name>
    <dbReference type="NCBI Taxonomy" id="2053526"/>
    <lineage>
        <taxon>Bacteria</taxon>
        <taxon>Katanobacteria</taxon>
    </lineage>
</organism>
<sequence>MNNSTQAQKGFKTFLLTLSVSLIIFSVIYYVITNTSSQNESLPKDVLGAVVENSQDSAKQDPKDAEDTVFGKLASQPMNVDSKAVLAGSDFQTTGTTQSTTSVPQTGVVGITFGLITSGLLFILATTVIAKDPRKLAITSFEKRTIKRL</sequence>
<keyword evidence="1" id="KW-1133">Transmembrane helix</keyword>
<name>A0A7X9DKB0_UNCKA</name>
<evidence type="ECO:0000256" key="1">
    <source>
        <dbReference type="SAM" id="Phobius"/>
    </source>
</evidence>
<dbReference type="EMBL" id="JAAZNL010000021">
    <property type="protein sequence ID" value="NMB70020.1"/>
    <property type="molecule type" value="Genomic_DNA"/>
</dbReference>
<dbReference type="AlphaFoldDB" id="A0A7X9DKB0"/>
<evidence type="ECO:0000313" key="3">
    <source>
        <dbReference type="Proteomes" id="UP000526033"/>
    </source>
</evidence>
<evidence type="ECO:0000313" key="2">
    <source>
        <dbReference type="EMBL" id="NMB70020.1"/>
    </source>
</evidence>
<keyword evidence="1" id="KW-0812">Transmembrane</keyword>
<proteinExistence type="predicted"/>
<accession>A0A7X9DKB0</accession>
<protein>
    <submittedName>
        <fullName evidence="2">Uncharacterized protein</fullName>
    </submittedName>
</protein>
<feature type="transmembrane region" description="Helical" evidence="1">
    <location>
        <begin position="108"/>
        <end position="130"/>
    </location>
</feature>
<dbReference type="Proteomes" id="UP000526033">
    <property type="component" value="Unassembled WGS sequence"/>
</dbReference>
<comment type="caution">
    <text evidence="2">The sequence shown here is derived from an EMBL/GenBank/DDBJ whole genome shotgun (WGS) entry which is preliminary data.</text>
</comment>
<gene>
    <name evidence="2" type="ORF">GYA27_02355</name>
</gene>
<reference evidence="2 3" key="1">
    <citation type="journal article" date="2020" name="Biotechnol. Biofuels">
        <title>New insights from the biogas microbiome by comprehensive genome-resolved metagenomics of nearly 1600 species originating from multiple anaerobic digesters.</title>
        <authorList>
            <person name="Campanaro S."/>
            <person name="Treu L."/>
            <person name="Rodriguez-R L.M."/>
            <person name="Kovalovszki A."/>
            <person name="Ziels R.M."/>
            <person name="Maus I."/>
            <person name="Zhu X."/>
            <person name="Kougias P.G."/>
            <person name="Basile A."/>
            <person name="Luo G."/>
            <person name="Schluter A."/>
            <person name="Konstantinidis K.T."/>
            <person name="Angelidaki I."/>
        </authorList>
    </citation>
    <scope>NUCLEOTIDE SEQUENCE [LARGE SCALE GENOMIC DNA]</scope>
    <source>
        <strain evidence="2">AS27yjCOA_165</strain>
    </source>
</reference>
<keyword evidence="1" id="KW-0472">Membrane</keyword>
<feature type="transmembrane region" description="Helical" evidence="1">
    <location>
        <begin position="12"/>
        <end position="32"/>
    </location>
</feature>